<evidence type="ECO:0000256" key="3">
    <source>
        <dbReference type="RuleBase" id="RU004447"/>
    </source>
</evidence>
<organism evidence="8 9">
    <name type="scientific">Stieleria bergensis</name>
    <dbReference type="NCBI Taxonomy" id="2528025"/>
    <lineage>
        <taxon>Bacteria</taxon>
        <taxon>Pseudomonadati</taxon>
        <taxon>Planctomycetota</taxon>
        <taxon>Planctomycetia</taxon>
        <taxon>Pirellulales</taxon>
        <taxon>Pirellulaceae</taxon>
        <taxon>Stieleria</taxon>
    </lineage>
</organism>
<dbReference type="GO" id="GO:0004222">
    <property type="term" value="F:metalloendopeptidase activity"/>
    <property type="evidence" value="ECO:0007669"/>
    <property type="project" value="UniProtKB-EC"/>
</dbReference>
<dbReference type="GO" id="GO:0046872">
    <property type="term" value="F:metal ion binding"/>
    <property type="evidence" value="ECO:0007669"/>
    <property type="project" value="InterPro"/>
</dbReference>
<dbReference type="GO" id="GO:0006508">
    <property type="term" value="P:proteolysis"/>
    <property type="evidence" value="ECO:0007669"/>
    <property type="project" value="UniProtKB-KW"/>
</dbReference>
<accession>A0A517SSE8</accession>
<feature type="region of interest" description="Disordered" evidence="4">
    <location>
        <begin position="25"/>
        <end position="54"/>
    </location>
</feature>
<dbReference type="InterPro" id="IPR011249">
    <property type="entry name" value="Metalloenz_LuxS/M16"/>
</dbReference>
<dbReference type="InterPro" id="IPR007863">
    <property type="entry name" value="Peptidase_M16_C"/>
</dbReference>
<dbReference type="PROSITE" id="PS00143">
    <property type="entry name" value="INSULINASE"/>
    <property type="match status" value="1"/>
</dbReference>
<dbReference type="AlphaFoldDB" id="A0A517SSE8"/>
<name>A0A517SSE8_9BACT</name>
<evidence type="ECO:0000256" key="4">
    <source>
        <dbReference type="SAM" id="MobiDB-lite"/>
    </source>
</evidence>
<comment type="similarity">
    <text evidence="2 3">Belongs to the peptidase M16 family.</text>
</comment>
<evidence type="ECO:0000313" key="9">
    <source>
        <dbReference type="Proteomes" id="UP000315003"/>
    </source>
</evidence>
<dbReference type="PANTHER" id="PTHR11851">
    <property type="entry name" value="METALLOPROTEASE"/>
    <property type="match status" value="1"/>
</dbReference>
<dbReference type="Pfam" id="PF00675">
    <property type="entry name" value="Peptidase_M16"/>
    <property type="match status" value="2"/>
</dbReference>
<dbReference type="PANTHER" id="PTHR11851:SF49">
    <property type="entry name" value="MITOCHONDRIAL-PROCESSING PEPTIDASE SUBUNIT ALPHA"/>
    <property type="match status" value="1"/>
</dbReference>
<keyword evidence="8" id="KW-0645">Protease</keyword>
<evidence type="ECO:0000256" key="1">
    <source>
        <dbReference type="ARBA" id="ARBA00001947"/>
    </source>
</evidence>
<feature type="domain" description="Peptidase M16 N-terminal" evidence="6">
    <location>
        <begin position="78"/>
        <end position="224"/>
    </location>
</feature>
<evidence type="ECO:0000313" key="8">
    <source>
        <dbReference type="EMBL" id="QDT59054.1"/>
    </source>
</evidence>
<protein>
    <submittedName>
        <fullName evidence="8">Protease 3</fullName>
        <ecNumber evidence="8">3.4.24.55</ecNumber>
    </submittedName>
</protein>
<dbReference type="Pfam" id="PF05193">
    <property type="entry name" value="Peptidase_M16_C"/>
    <property type="match status" value="2"/>
</dbReference>
<feature type="signal peptide" evidence="5">
    <location>
        <begin position="1"/>
        <end position="21"/>
    </location>
</feature>
<gene>
    <name evidence="8" type="primary">ptrA_1</name>
    <name evidence="8" type="ORF">SV7mr_15600</name>
</gene>
<dbReference type="InterPro" id="IPR001431">
    <property type="entry name" value="Pept_M16_Zn_BS"/>
</dbReference>
<feature type="domain" description="Peptidase M16 C-terminal" evidence="7">
    <location>
        <begin position="236"/>
        <end position="409"/>
    </location>
</feature>
<feature type="domain" description="Peptidase M16 N-terminal" evidence="6">
    <location>
        <begin position="537"/>
        <end position="661"/>
    </location>
</feature>
<evidence type="ECO:0000256" key="2">
    <source>
        <dbReference type="ARBA" id="ARBA00007261"/>
    </source>
</evidence>
<feature type="chain" id="PRO_5021953060" evidence="5">
    <location>
        <begin position="22"/>
        <end position="939"/>
    </location>
</feature>
<keyword evidence="9" id="KW-1185">Reference proteome</keyword>
<dbReference type="SUPFAM" id="SSF63411">
    <property type="entry name" value="LuxS/MPP-like metallohydrolase"/>
    <property type="match status" value="4"/>
</dbReference>
<evidence type="ECO:0000256" key="5">
    <source>
        <dbReference type="SAM" id="SignalP"/>
    </source>
</evidence>
<dbReference type="EC" id="3.4.24.55" evidence="8"/>
<comment type="cofactor">
    <cofactor evidence="1">
        <name>Zn(2+)</name>
        <dbReference type="ChEBI" id="CHEBI:29105"/>
    </cofactor>
</comment>
<sequence length="939" mass="105155" precursor="true">MNRCIRLVALASILIFQVSISGSTREAQGQDNRQPPQATTSQQQQEAVAKPGQQAPEGIMKITEVEGISEYALENGTRVLLFPDPSKEVVTVNMTVFVGSRHEGYGEAGMAHLLEHMLFKGTPEHPKIPKVLQERGATFNGTTWVDRTNYYETLPASEDNLKFALNLEADRLINSFIRGEDLESEMTVVRNEFERSENSPFRVLMQRMQSIAYDWHNYGQSTIGNRSDIERVPVVSLRRFYKKYYRPDNVMVIIAGKFDSETALQLVSESFGKLESPETPIDPTYTVEPPKDGERTVALRRVGDVQYVGTTYHVPAGGHPEFAAIKALSSILGNEPSGRLYRDMVSTKLASSVSSFAFAYAEPGNLMCFAEIPNGNSIESARAKLIEVQEQSFLTTPVTEAEVERAKQNILKQRELQANKTDQLAIQLSEWSAQGDWRLYFLYRDWVEALTAEQVQAVAIKYLVRNNRTVGLFLPADQAERVQIPETPNLQAMLKDYKGRQVVQSGEVFDPDPIKIEARTKRGELPSGLRFAMLPKQSRGQSVSLSMTLRFGDQKSMINRLGAVELLGILMARGTEDKSYEQLKDELTRLRATMQVSTFPGVLQVSLETKKEYLAEVLELLGEVLRTPAFKSEELEILREQIITQIQQSTTEPTALAPRNVRRRLSPYGSDDVRYVQTLDEEIAMYRSATREQIVALHDELLSGQVGELSVVGDFDQQAVMDAINASLEGWTTDTPYVRIDRPANGLEAGKLESVQTPDKENAFFFASQEMSLSDSSPEFAPLELANFILGGGGLSSRLANRVRQQEGLSYTVRSSLSNRAKDKRVDWTVYAITNPDNKDKLISVIQEEMDKFRDKGIEQTELEQAQSAYLQAKRVGRTSDAALASELLQGLFLGRTMKFAAEHEQRIAETTVDQVNAAIKKHLHWNKSAKAIAGDFSK</sequence>
<reference evidence="8 9" key="1">
    <citation type="submission" date="2019-02" db="EMBL/GenBank/DDBJ databases">
        <title>Deep-cultivation of Planctomycetes and their phenomic and genomic characterization uncovers novel biology.</title>
        <authorList>
            <person name="Wiegand S."/>
            <person name="Jogler M."/>
            <person name="Boedeker C."/>
            <person name="Pinto D."/>
            <person name="Vollmers J."/>
            <person name="Rivas-Marin E."/>
            <person name="Kohn T."/>
            <person name="Peeters S.H."/>
            <person name="Heuer A."/>
            <person name="Rast P."/>
            <person name="Oberbeckmann S."/>
            <person name="Bunk B."/>
            <person name="Jeske O."/>
            <person name="Meyerdierks A."/>
            <person name="Storesund J.E."/>
            <person name="Kallscheuer N."/>
            <person name="Luecker S."/>
            <person name="Lage O.M."/>
            <person name="Pohl T."/>
            <person name="Merkel B.J."/>
            <person name="Hornburger P."/>
            <person name="Mueller R.-W."/>
            <person name="Bruemmer F."/>
            <person name="Labrenz M."/>
            <person name="Spormann A.M."/>
            <person name="Op den Camp H."/>
            <person name="Overmann J."/>
            <person name="Amann R."/>
            <person name="Jetten M.S.M."/>
            <person name="Mascher T."/>
            <person name="Medema M.H."/>
            <person name="Devos D.P."/>
            <person name="Kaster A.-K."/>
            <person name="Ovreas L."/>
            <person name="Rohde M."/>
            <person name="Galperin M.Y."/>
            <person name="Jogler C."/>
        </authorList>
    </citation>
    <scope>NUCLEOTIDE SEQUENCE [LARGE SCALE GENOMIC DNA]</scope>
    <source>
        <strain evidence="8 9">SV_7m_r</strain>
    </source>
</reference>
<dbReference type="InterPro" id="IPR011765">
    <property type="entry name" value="Pept_M16_N"/>
</dbReference>
<evidence type="ECO:0000259" key="7">
    <source>
        <dbReference type="Pfam" id="PF05193"/>
    </source>
</evidence>
<feature type="domain" description="Peptidase M16 C-terminal" evidence="7">
    <location>
        <begin position="689"/>
        <end position="869"/>
    </location>
</feature>
<evidence type="ECO:0000259" key="6">
    <source>
        <dbReference type="Pfam" id="PF00675"/>
    </source>
</evidence>
<dbReference type="EMBL" id="CP036272">
    <property type="protein sequence ID" value="QDT59054.1"/>
    <property type="molecule type" value="Genomic_DNA"/>
</dbReference>
<dbReference type="Gene3D" id="3.30.830.10">
    <property type="entry name" value="Metalloenzyme, LuxS/M16 peptidase-like"/>
    <property type="match status" value="4"/>
</dbReference>
<keyword evidence="5" id="KW-0732">Signal</keyword>
<proteinExistence type="inferred from homology"/>
<dbReference type="InterPro" id="IPR050361">
    <property type="entry name" value="MPP/UQCRC_Complex"/>
</dbReference>
<feature type="compositionally biased region" description="Low complexity" evidence="4">
    <location>
        <begin position="34"/>
        <end position="45"/>
    </location>
</feature>
<dbReference type="Proteomes" id="UP000315003">
    <property type="component" value="Chromosome"/>
</dbReference>
<keyword evidence="8" id="KW-0378">Hydrolase</keyword>